<gene>
    <name evidence="2" type="ORF">UFOPK3547_00763</name>
</gene>
<accession>A0A6J5ZQD6</accession>
<name>A0A6J5ZQD6_9ZZZZ</name>
<feature type="compositionally biased region" description="Low complexity" evidence="1">
    <location>
        <begin position="63"/>
        <end position="79"/>
    </location>
</feature>
<sequence length="99" mass="10119">MTVDPLSACSPPGGFWAITFPLIVSDFLTTVSVLKPAFTRVACALASSLPTTLGTVTCSVLSTSSNTISSPTAATAPPAKIHQRRPGPSSSPFESLPAE</sequence>
<organism evidence="2">
    <name type="scientific">freshwater metagenome</name>
    <dbReference type="NCBI Taxonomy" id="449393"/>
    <lineage>
        <taxon>unclassified sequences</taxon>
        <taxon>metagenomes</taxon>
        <taxon>ecological metagenomes</taxon>
    </lineage>
</organism>
<dbReference type="EMBL" id="CAESAN010000053">
    <property type="protein sequence ID" value="CAB4343087.1"/>
    <property type="molecule type" value="Genomic_DNA"/>
</dbReference>
<protein>
    <submittedName>
        <fullName evidence="2">Unannotated protein</fullName>
    </submittedName>
</protein>
<dbReference type="AlphaFoldDB" id="A0A6J5ZQD6"/>
<proteinExistence type="predicted"/>
<evidence type="ECO:0000256" key="1">
    <source>
        <dbReference type="SAM" id="MobiDB-lite"/>
    </source>
</evidence>
<feature type="region of interest" description="Disordered" evidence="1">
    <location>
        <begin position="63"/>
        <end position="99"/>
    </location>
</feature>
<reference evidence="2" key="1">
    <citation type="submission" date="2020-05" db="EMBL/GenBank/DDBJ databases">
        <authorList>
            <person name="Chiriac C."/>
            <person name="Salcher M."/>
            <person name="Ghai R."/>
            <person name="Kavagutti S V."/>
        </authorList>
    </citation>
    <scope>NUCLEOTIDE SEQUENCE</scope>
</reference>
<evidence type="ECO:0000313" key="2">
    <source>
        <dbReference type="EMBL" id="CAB4343087.1"/>
    </source>
</evidence>